<evidence type="ECO:0000256" key="1">
    <source>
        <dbReference type="SAM" id="MobiDB-lite"/>
    </source>
</evidence>
<sequence length="131" mass="14810">HDTSILKVNQENSIENDHDAMEDESNDDDDRAGHNDTEENDIIFLTSSSSHTASVKTFIELDDDMILLFMDQNNSQQNEFNHESTDLTPPLTANNIPRQQRNHTVRMASSQPVPFAFWANGMSQASIDSEE</sequence>
<keyword evidence="3" id="KW-1185">Reference proteome</keyword>
<name>A0A820YKE4_9BILA</name>
<feature type="compositionally biased region" description="Polar residues" evidence="1">
    <location>
        <begin position="1"/>
        <end position="13"/>
    </location>
</feature>
<feature type="region of interest" description="Disordered" evidence="1">
    <location>
        <begin position="1"/>
        <end position="40"/>
    </location>
</feature>
<feature type="non-terminal residue" evidence="2">
    <location>
        <position position="1"/>
    </location>
</feature>
<feature type="non-terminal residue" evidence="2">
    <location>
        <position position="131"/>
    </location>
</feature>
<dbReference type="EMBL" id="CAJOBG010061129">
    <property type="protein sequence ID" value="CAF4550393.1"/>
    <property type="molecule type" value="Genomic_DNA"/>
</dbReference>
<evidence type="ECO:0000313" key="3">
    <source>
        <dbReference type="Proteomes" id="UP000663866"/>
    </source>
</evidence>
<protein>
    <submittedName>
        <fullName evidence="2">Uncharacterized protein</fullName>
    </submittedName>
</protein>
<accession>A0A820YKE4</accession>
<evidence type="ECO:0000313" key="2">
    <source>
        <dbReference type="EMBL" id="CAF4550393.1"/>
    </source>
</evidence>
<reference evidence="2" key="1">
    <citation type="submission" date="2021-02" db="EMBL/GenBank/DDBJ databases">
        <authorList>
            <person name="Nowell W R."/>
        </authorList>
    </citation>
    <scope>NUCLEOTIDE SEQUENCE</scope>
</reference>
<dbReference type="AlphaFoldDB" id="A0A820YKE4"/>
<organism evidence="2 3">
    <name type="scientific">Rotaria magnacalcarata</name>
    <dbReference type="NCBI Taxonomy" id="392030"/>
    <lineage>
        <taxon>Eukaryota</taxon>
        <taxon>Metazoa</taxon>
        <taxon>Spiralia</taxon>
        <taxon>Gnathifera</taxon>
        <taxon>Rotifera</taxon>
        <taxon>Eurotatoria</taxon>
        <taxon>Bdelloidea</taxon>
        <taxon>Philodinida</taxon>
        <taxon>Philodinidae</taxon>
        <taxon>Rotaria</taxon>
    </lineage>
</organism>
<dbReference type="Proteomes" id="UP000663866">
    <property type="component" value="Unassembled WGS sequence"/>
</dbReference>
<feature type="compositionally biased region" description="Acidic residues" evidence="1">
    <location>
        <begin position="20"/>
        <end position="30"/>
    </location>
</feature>
<comment type="caution">
    <text evidence="2">The sequence shown here is derived from an EMBL/GenBank/DDBJ whole genome shotgun (WGS) entry which is preliminary data.</text>
</comment>
<proteinExistence type="predicted"/>
<gene>
    <name evidence="2" type="ORF">OVN521_LOCUS43182</name>
</gene>